<feature type="compositionally biased region" description="Polar residues" evidence="1">
    <location>
        <begin position="1"/>
        <end position="17"/>
    </location>
</feature>
<proteinExistence type="predicted"/>
<dbReference type="EMBL" id="JAAIUW010000012">
    <property type="protein sequence ID" value="KAF7807179.1"/>
    <property type="molecule type" value="Genomic_DNA"/>
</dbReference>
<reference evidence="3" key="1">
    <citation type="submission" date="2020-09" db="EMBL/GenBank/DDBJ databases">
        <title>Genome-Enabled Discovery of Anthraquinone Biosynthesis in Senna tora.</title>
        <authorList>
            <person name="Kang S.-H."/>
            <person name="Pandey R.P."/>
            <person name="Lee C.-M."/>
            <person name="Sim J.-S."/>
            <person name="Jeong J.-T."/>
            <person name="Choi B.-S."/>
            <person name="Jung M."/>
            <person name="Ginzburg D."/>
            <person name="Zhao K."/>
            <person name="Won S.Y."/>
            <person name="Oh T.-J."/>
            <person name="Yu Y."/>
            <person name="Kim N.-H."/>
            <person name="Lee O.R."/>
            <person name="Lee T.-H."/>
            <person name="Bashyal P."/>
            <person name="Kim T.-S."/>
            <person name="Lee W.-H."/>
            <person name="Kawkins C."/>
            <person name="Kim C.-K."/>
            <person name="Kim J.S."/>
            <person name="Ahn B.O."/>
            <person name="Rhee S.Y."/>
            <person name="Sohng J.K."/>
        </authorList>
    </citation>
    <scope>NUCLEOTIDE SEQUENCE</scope>
    <source>
        <tissue evidence="3">Leaf</tissue>
    </source>
</reference>
<protein>
    <submittedName>
        <fullName evidence="3">Uncharacterized protein</fullName>
    </submittedName>
</protein>
<evidence type="ECO:0000256" key="1">
    <source>
        <dbReference type="SAM" id="MobiDB-lite"/>
    </source>
</evidence>
<accession>A0A834T164</accession>
<sequence>MERKSCCSSSCGFTNTTPKKEPKVEPIIPKKEASHVDVKPNKTHEVKKEEDKVSVKKEKETVKANVGCGGCNK</sequence>
<evidence type="ECO:0000313" key="2">
    <source>
        <dbReference type="EMBL" id="KAF7807157.1"/>
    </source>
</evidence>
<feature type="region of interest" description="Disordered" evidence="1">
    <location>
        <begin position="1"/>
        <end position="23"/>
    </location>
</feature>
<evidence type="ECO:0000313" key="4">
    <source>
        <dbReference type="Proteomes" id="UP000634136"/>
    </source>
</evidence>
<keyword evidence="4" id="KW-1185">Reference proteome</keyword>
<evidence type="ECO:0000313" key="3">
    <source>
        <dbReference type="EMBL" id="KAF7807179.1"/>
    </source>
</evidence>
<organism evidence="3 4">
    <name type="scientific">Senna tora</name>
    <dbReference type="NCBI Taxonomy" id="362788"/>
    <lineage>
        <taxon>Eukaryota</taxon>
        <taxon>Viridiplantae</taxon>
        <taxon>Streptophyta</taxon>
        <taxon>Embryophyta</taxon>
        <taxon>Tracheophyta</taxon>
        <taxon>Spermatophyta</taxon>
        <taxon>Magnoliopsida</taxon>
        <taxon>eudicotyledons</taxon>
        <taxon>Gunneridae</taxon>
        <taxon>Pentapetalae</taxon>
        <taxon>rosids</taxon>
        <taxon>fabids</taxon>
        <taxon>Fabales</taxon>
        <taxon>Fabaceae</taxon>
        <taxon>Caesalpinioideae</taxon>
        <taxon>Cassia clade</taxon>
        <taxon>Senna</taxon>
    </lineage>
</organism>
<name>A0A834T164_9FABA</name>
<comment type="caution">
    <text evidence="3">The sequence shown here is derived from an EMBL/GenBank/DDBJ whole genome shotgun (WGS) entry which is preliminary data.</text>
</comment>
<dbReference type="EMBL" id="JAAIUW010000012">
    <property type="protein sequence ID" value="KAF7807157.1"/>
    <property type="molecule type" value="Genomic_DNA"/>
</dbReference>
<dbReference type="Proteomes" id="UP000634136">
    <property type="component" value="Unassembled WGS sequence"/>
</dbReference>
<gene>
    <name evidence="2" type="ORF">G2W53_039318</name>
    <name evidence="3" type="ORF">G2W53_039340</name>
</gene>
<dbReference type="AlphaFoldDB" id="A0A834T164"/>